<dbReference type="Gramene" id="MELO3C015371.2.1">
    <property type="protein sequence ID" value="MELO3C015371.2.1"/>
    <property type="gene ID" value="MELO3C015371.2"/>
</dbReference>
<dbReference type="PANTHER" id="PTHR10809:SF45">
    <property type="entry name" value="VESICLE-ASSOCIATED PROTEIN 2-2"/>
    <property type="match status" value="1"/>
</dbReference>
<comment type="similarity">
    <text evidence="1">Belongs to the VAMP-associated protein (VAP) (TC 9.B.17) family.</text>
</comment>
<protein>
    <recommendedName>
        <fullName evidence="2">MSP domain-containing protein</fullName>
    </recommendedName>
</protein>
<dbReference type="GO" id="GO:0061817">
    <property type="term" value="P:endoplasmic reticulum-plasma membrane tethering"/>
    <property type="evidence" value="ECO:0007669"/>
    <property type="project" value="TreeGrafter"/>
</dbReference>
<evidence type="ECO:0000259" key="2">
    <source>
        <dbReference type="PROSITE" id="PS50202"/>
    </source>
</evidence>
<dbReference type="InterPro" id="IPR013783">
    <property type="entry name" value="Ig-like_fold"/>
</dbReference>
<dbReference type="Pfam" id="PF00635">
    <property type="entry name" value="Motile_Sperm"/>
    <property type="match status" value="1"/>
</dbReference>
<evidence type="ECO:0000256" key="1">
    <source>
        <dbReference type="ARBA" id="ARBA00008932"/>
    </source>
</evidence>
<sequence>TPNFNSQYPQQSLSLIFHLFLFFNLGKEKAFMDKQLLEVHPQELKFILEVQKQSSCSIQLTNNKLHYVAFKVKTTDARKYCVRPNKGIINPLSNCKVTFTMQAQKMAPPDMKCKDKFLIQSTIVPIEANLHEDMTSTYNLFEKNGNKNNIEERKLSTILVKASAASSTIEALSVGVSNQSKDKQIEELKLKITQLDQKLHEVSSFIQLYSISYSSCDLIKSHKIVHHCDYNGAFGALS</sequence>
<dbReference type="InterPro" id="IPR000535">
    <property type="entry name" value="MSP_dom"/>
</dbReference>
<name>A0A9I9DA95_CUCME</name>
<organism evidence="3">
    <name type="scientific">Cucumis melo</name>
    <name type="common">Muskmelon</name>
    <dbReference type="NCBI Taxonomy" id="3656"/>
    <lineage>
        <taxon>Eukaryota</taxon>
        <taxon>Viridiplantae</taxon>
        <taxon>Streptophyta</taxon>
        <taxon>Embryophyta</taxon>
        <taxon>Tracheophyta</taxon>
        <taxon>Spermatophyta</taxon>
        <taxon>Magnoliopsida</taxon>
        <taxon>eudicotyledons</taxon>
        <taxon>Gunneridae</taxon>
        <taxon>Pentapetalae</taxon>
        <taxon>rosids</taxon>
        <taxon>fabids</taxon>
        <taxon>Cucurbitales</taxon>
        <taxon>Cucurbitaceae</taxon>
        <taxon>Benincaseae</taxon>
        <taxon>Cucumis</taxon>
    </lineage>
</organism>
<proteinExistence type="inferred from homology"/>
<dbReference type="InterPro" id="IPR016763">
    <property type="entry name" value="VAP"/>
</dbReference>
<feature type="domain" description="MSP" evidence="2">
    <location>
        <begin position="36"/>
        <end position="160"/>
    </location>
</feature>
<dbReference type="AlphaFoldDB" id="A0A9I9DA95"/>
<dbReference type="PROSITE" id="PS50202">
    <property type="entry name" value="MSP"/>
    <property type="match status" value="1"/>
</dbReference>
<dbReference type="SUPFAM" id="SSF49354">
    <property type="entry name" value="PapD-like"/>
    <property type="match status" value="1"/>
</dbReference>
<dbReference type="EnsemblPlants" id="MELO3C015371.2.1">
    <property type="protein sequence ID" value="MELO3C015371.2.1"/>
    <property type="gene ID" value="MELO3C015371.2"/>
</dbReference>
<dbReference type="GO" id="GO:0005789">
    <property type="term" value="C:endoplasmic reticulum membrane"/>
    <property type="evidence" value="ECO:0007669"/>
    <property type="project" value="InterPro"/>
</dbReference>
<evidence type="ECO:0000313" key="3">
    <source>
        <dbReference type="EnsemblPlants" id="MELO3C015371.2.1"/>
    </source>
</evidence>
<dbReference type="FunFam" id="2.60.40.10:FF:000813">
    <property type="entry name" value="Vesicle-associated protein 1-1"/>
    <property type="match status" value="1"/>
</dbReference>
<accession>A0A9I9DA95</accession>
<reference evidence="3" key="1">
    <citation type="submission" date="2023-03" db="UniProtKB">
        <authorList>
            <consortium name="EnsemblPlants"/>
        </authorList>
    </citation>
    <scope>IDENTIFICATION</scope>
</reference>
<dbReference type="Gene3D" id="2.60.40.10">
    <property type="entry name" value="Immunoglobulins"/>
    <property type="match status" value="1"/>
</dbReference>
<dbReference type="InterPro" id="IPR008962">
    <property type="entry name" value="PapD-like_sf"/>
</dbReference>
<dbReference type="GO" id="GO:0090158">
    <property type="term" value="P:endoplasmic reticulum membrane organization"/>
    <property type="evidence" value="ECO:0007669"/>
    <property type="project" value="TreeGrafter"/>
</dbReference>
<dbReference type="PANTHER" id="PTHR10809">
    <property type="entry name" value="VESICLE-ASSOCIATED MEMBRANE PROTEIN-ASSOCIATED PROTEIN"/>
    <property type="match status" value="1"/>
</dbReference>
<dbReference type="GO" id="GO:0005886">
    <property type="term" value="C:plasma membrane"/>
    <property type="evidence" value="ECO:0007669"/>
    <property type="project" value="TreeGrafter"/>
</dbReference>